<proteinExistence type="predicted"/>
<reference evidence="3" key="1">
    <citation type="submission" date="2016-11" db="EMBL/GenBank/DDBJ databases">
        <authorList>
            <person name="Varghese N."/>
            <person name="Submissions S."/>
        </authorList>
    </citation>
    <scope>NUCLEOTIDE SEQUENCE [LARGE SCALE GENOMIC DNA]</scope>
    <source>
        <strain evidence="3">CGMCC 1.2749</strain>
    </source>
</reference>
<dbReference type="STRING" id="178356.SAMN05216269_11734"/>
<feature type="compositionally biased region" description="Basic and acidic residues" evidence="1">
    <location>
        <begin position="1196"/>
        <end position="1205"/>
    </location>
</feature>
<protein>
    <submittedName>
        <fullName evidence="2">Uncharacterized protein</fullName>
    </submittedName>
</protein>
<evidence type="ECO:0000313" key="2">
    <source>
        <dbReference type="EMBL" id="SHN16205.1"/>
    </source>
</evidence>
<dbReference type="Pfam" id="PF19264">
    <property type="entry name" value="DUF5907"/>
    <property type="match status" value="4"/>
</dbReference>
<gene>
    <name evidence="2" type="ORF">SAMN05216269_11734</name>
</gene>
<feature type="region of interest" description="Disordered" evidence="1">
    <location>
        <begin position="1184"/>
        <end position="1216"/>
    </location>
</feature>
<dbReference type="RefSeq" id="WP_073211148.1">
    <property type="nucleotide sequence ID" value="NZ_FRCL01000017.1"/>
</dbReference>
<sequence length="1899" mass="188739">MSDAIKYYVILIGFLFAFSAKAQVGIGTNEPDNSAQLEVLSTSKGVLIPRMSLSQRNAINNPANGLLIYQTNNSPGFYYNTNGQWQRLATSSELKAGGGGTNANTILNGGTNPSSAIGSDGDFYLNTVSAVLYGPKMSGNWPLNGIELIGPKGVSGSGTPPILSFDSAYNLSIKDGNSVSLSDLNQSLSLAGPILSISGPRNSQVDFSALIGGGGKTLSDASLVGNGTASSLLGLSNTGVNPGSYISANITVDAKGRITAAANGTGGGGSTNLTYTNSATNGVVVSDTGTDAIIPAGSTAEASLMLPADKTKLDAISGTNTGNNAANTKYANDYRAANFVAGTDYLRPTGSAALLTNFPTLNQNTTGTAAGLSGTIPQSQVLNLTSDLAGKQGSISLTSFGTSGPSTLTGNTLNIPQYSGTAAGVSSVALTTANGISGVVANATTTPAITLTLGAITPTSVAAAGNVTGNNLSGTNTGDNAANTNYANDYRVGNFVAGTDYLRPTGSASLLTNFPVLNQNTTGNAATATSAISVTGTVLVPNGGTGITSYTAGNFIRALDATTLQQRTPTQVKTDLGLGNLDNSSDLGKPVSIATQTELDLKEDEINKSTDGTFAANSDIKYPSERATKTYVDTQVSAAISGVPRVPDATALATGKIQLAGDLGGTATAPIVPGLATKEPIIINLPVTKGGTGITSYTAGNFIRALDATTLQQRTPAQVKTDLGLDQVSNISDANKPLSDATKVALDTKIDKTAMGVVNGVATLDAGGKIPTSQLPPISVSSVDVVNSQVQMLGLPSPSVGSMAIRTDEGKSYVLAVLPGSILANWVQIVAPGSVLSVNGYSGTVSLKKTDVGLSNVDNISDLNKPVSTATQTELDLKEDKLNKSTNVTADELSDIKYPSAKAVADYVTTKTTAKQDSNSALTGVVAAGNGILTKTGTGAVTARSILVSSDLTIANGDGVAGNPSIGLSNVGPGSSSYTLANITIDAKGRITSASNGSPAATVDASATVKGAVKLAGDLSGTADLPSVVKINGVSLAGLSTGILKNATGTGQPGIAIAGTDFALPNANTTGYAGTLQTARTIGMTGDVTYTSGVFNGSADVTGPATIGDDKVTFAKLQNINTNKLLGRSSAGIGDPEEISLPTGLALSGGTLTVTTAPADTNTTQIATTAFVLGQLSSTNPIVDGSASPGIAKTSSRSDHVHPTDTTRAPSGGSSSITTLGTITSGAWNGSLIPVAYGGTGAPTATLGLNNLLPTQTGNTGKILSTNGTNALWSSAGTGDALTSQPLSQFTVTSTSAQLGTLLSDETGTGSVVLSNSPTLVTPALGTPTALVGTNITGTASGLTAGNVTTNANLTGEVTSVGNVATLTNSAVIGKVLTSYISGAGTVSATDTILQAIQKLNGNNATNANLTGMVTSVGNATSLGSFTSTNLSGAVTDETGTGTVVFSTSPTLVTPALGTPTALVGTNITGTASGLTAGNVTTNANLTGEVTSVGNVATLTNSAVIGKVLTTYTSGAGTVSATDNILQAIQKLNGNNAINANLTGMVTSVGNATSLGSFTSANLSGAVTDETGTGTVVFSTSPTLVTPALGTPTALVGTNITGTASGLTAGTVTTNANLTGDVTSVGNATTIGANKVTYGMMQTMTSSKLLGSGAGTTVGEIILGTGLSFTGNTLNAGGGGLTNLSYTNSPANGVVVSDTGADATIPAGSTVDASLMLPADKTKLDKMATIAGAADANKVLTVNGAGTNAAWVTPSSVGGGLATYFSSGDTNIFVVATGTGVTSVWSANTLTITVPVGVNLNYLRLVTTKVALGNPVGNDFFITITDAANRWNTGATDVMIPTVSIGSINLTYPSVADSIIGSNTTGGNWSITNYGSGSITLKTVSVGSYSGRFYVTLKL</sequence>
<dbReference type="InterPro" id="IPR045571">
    <property type="entry name" value="DUF5907"/>
</dbReference>
<dbReference type="EMBL" id="FRCL01000017">
    <property type="protein sequence ID" value="SHN16205.1"/>
    <property type="molecule type" value="Genomic_DNA"/>
</dbReference>
<evidence type="ECO:0000256" key="1">
    <source>
        <dbReference type="SAM" id="MobiDB-lite"/>
    </source>
</evidence>
<evidence type="ECO:0000313" key="3">
    <source>
        <dbReference type="Proteomes" id="UP000184092"/>
    </source>
</evidence>
<name>A0A1M7PGN9_9FLAO</name>
<dbReference type="Proteomes" id="UP000184092">
    <property type="component" value="Unassembled WGS sequence"/>
</dbReference>
<dbReference type="OrthoDB" id="9765957at2"/>
<accession>A0A1M7PGN9</accession>
<organism evidence="2 3">
    <name type="scientific">Flavobacterium xinjiangense</name>
    <dbReference type="NCBI Taxonomy" id="178356"/>
    <lineage>
        <taxon>Bacteria</taxon>
        <taxon>Pseudomonadati</taxon>
        <taxon>Bacteroidota</taxon>
        <taxon>Flavobacteriia</taxon>
        <taxon>Flavobacteriales</taxon>
        <taxon>Flavobacteriaceae</taxon>
        <taxon>Flavobacterium</taxon>
    </lineage>
</organism>
<keyword evidence="3" id="KW-1185">Reference proteome</keyword>